<feature type="region of interest" description="Disordered" evidence="16">
    <location>
        <begin position="1"/>
        <end position="170"/>
    </location>
</feature>
<dbReference type="CDD" id="cd17967">
    <property type="entry name" value="DEADc_DDX3_DDX4"/>
    <property type="match status" value="1"/>
</dbReference>
<dbReference type="SMART" id="SM00487">
    <property type="entry name" value="DEXDc"/>
    <property type="match status" value="1"/>
</dbReference>
<dbReference type="Proteomes" id="UP000799429">
    <property type="component" value="Unassembled WGS sequence"/>
</dbReference>
<evidence type="ECO:0000256" key="16">
    <source>
        <dbReference type="SAM" id="MobiDB-lite"/>
    </source>
</evidence>
<evidence type="ECO:0000256" key="9">
    <source>
        <dbReference type="ARBA" id="ARBA00024358"/>
    </source>
</evidence>
<dbReference type="GO" id="GO:0003723">
    <property type="term" value="F:RNA binding"/>
    <property type="evidence" value="ECO:0007669"/>
    <property type="project" value="UniProtKB-KW"/>
</dbReference>
<keyword evidence="6 15" id="KW-0067">ATP-binding</keyword>
<feature type="region of interest" description="Disordered" evidence="16">
    <location>
        <begin position="659"/>
        <end position="680"/>
    </location>
</feature>
<feature type="compositionally biased region" description="Polar residues" evidence="16">
    <location>
        <begin position="99"/>
        <end position="117"/>
    </location>
</feature>
<evidence type="ECO:0000259" key="19">
    <source>
        <dbReference type="PROSITE" id="PS51195"/>
    </source>
</evidence>
<dbReference type="InterPro" id="IPR014001">
    <property type="entry name" value="Helicase_ATP-bd"/>
</dbReference>
<feature type="domain" description="DEAD-box RNA helicase Q" evidence="19">
    <location>
        <begin position="192"/>
        <end position="220"/>
    </location>
</feature>
<comment type="caution">
    <text evidence="20">The sequence shown here is derived from an EMBL/GenBank/DDBJ whole genome shotgun (WGS) entry which is preliminary data.</text>
</comment>
<sequence>MADQLDMGRLSLNDSQHAPGGNGFPERAAYIPPHLRNSRAPPPGPPHMDGPPHMMNGSAMNGNGWAGPPPSNFDAPQARVNGGGNWANAPNFTPRGNAGPNSYSAGFNGGSSKFESNSYGGKPSASSGSARGSGDGRWQDGKHIPGPANPRMERELFGVPNDPSKQHTGINFEKYDDIPVEASGQGVPDPVTAFTNPPLDDHLISNIELSGYKVPTPVQKYSIPIVMGGRDLMACAQTGSGKTGGFLFPILSQAYKTGPTAPPTQTGGGYGYGRQRKAYPTSLILAPTRELVSQIYDESRKFSYRSWVRPCVVYGGADIGSQLRQIERGCDLLVATPGRLVDLIERGRISLQNIKYLVLDEADRMLDMGFEPQIRRIVEGEDMPPTAGRQTLMFSATFPRDIQMLARDFLKDYVFLSVGRVGSTSENITQKVEYVEDNDKRSVLLDILHTHGTGLTLIFVETKRMADSLSDFLLNQNFPATSIHGDRTQREREKALDMFRTGRCPILVATAVAARGLDIPNVTHVVNYDLPTDIDDYVHRIGRTGRAGNTGISTAFFNRGNRGVVRDLIELLKEANQEVPSFLESIAREGSGFGGGRGGRSGGGRGRGAGATRDVRNYGGGQRGGGFGGAPGGGWSGPPSGGYGGGYAGGYGGPPAYGGGNYGGGSYGNPSAGGGQSSWW</sequence>
<dbReference type="InterPro" id="IPR001650">
    <property type="entry name" value="Helicase_C-like"/>
</dbReference>
<dbReference type="Pfam" id="PF00271">
    <property type="entry name" value="Helicase_C"/>
    <property type="match status" value="1"/>
</dbReference>
<protein>
    <recommendedName>
        <fullName evidence="10">ATP-dependent RNA helicase DED1</fullName>
        <ecNumber evidence="1">3.6.4.13</ecNumber>
    </recommendedName>
    <alternativeName>
        <fullName evidence="11">ATP-dependent RNA helicase ded1</fullName>
    </alternativeName>
</protein>
<dbReference type="CDD" id="cd18787">
    <property type="entry name" value="SF2_C_DEAD"/>
    <property type="match status" value="1"/>
</dbReference>
<dbReference type="GO" id="GO:0003743">
    <property type="term" value="F:translation initiation factor activity"/>
    <property type="evidence" value="ECO:0007669"/>
    <property type="project" value="UniProtKB-KW"/>
</dbReference>
<evidence type="ECO:0000256" key="5">
    <source>
        <dbReference type="ARBA" id="ARBA00022806"/>
    </source>
</evidence>
<dbReference type="FunFam" id="3.40.50.300:FF:000160">
    <property type="entry name" value="ATP-dependent RNA helicase DDX3X"/>
    <property type="match status" value="1"/>
</dbReference>
<dbReference type="PROSITE" id="PS51192">
    <property type="entry name" value="HELICASE_ATP_BIND_1"/>
    <property type="match status" value="1"/>
</dbReference>
<comment type="catalytic activity">
    <reaction evidence="13">
        <text>ATP + H2O = ADP + phosphate + H(+)</text>
        <dbReference type="Rhea" id="RHEA:13065"/>
        <dbReference type="ChEBI" id="CHEBI:15377"/>
        <dbReference type="ChEBI" id="CHEBI:15378"/>
        <dbReference type="ChEBI" id="CHEBI:30616"/>
        <dbReference type="ChEBI" id="CHEBI:43474"/>
        <dbReference type="ChEBI" id="CHEBI:456216"/>
        <dbReference type="EC" id="3.6.4.13"/>
    </reaction>
</comment>
<evidence type="ECO:0000256" key="13">
    <source>
        <dbReference type="ARBA" id="ARBA00047984"/>
    </source>
</evidence>
<keyword evidence="3 15" id="KW-0547">Nucleotide-binding</keyword>
<evidence type="ECO:0000256" key="2">
    <source>
        <dbReference type="ARBA" id="ARBA00022540"/>
    </source>
</evidence>
<keyword evidence="5 15" id="KW-0347">Helicase</keyword>
<dbReference type="InterPro" id="IPR027417">
    <property type="entry name" value="P-loop_NTPase"/>
</dbReference>
<gene>
    <name evidence="20" type="ORF">M501DRAFT_984910</name>
</gene>
<feature type="compositionally biased region" description="Low complexity" evidence="16">
    <location>
        <begin position="118"/>
        <end position="132"/>
    </location>
</feature>
<feature type="compositionally biased region" description="Gly residues" evidence="16">
    <location>
        <begin position="591"/>
        <end position="609"/>
    </location>
</feature>
<dbReference type="GO" id="GO:0003724">
    <property type="term" value="F:RNA helicase activity"/>
    <property type="evidence" value="ECO:0007669"/>
    <property type="project" value="UniProtKB-EC"/>
</dbReference>
<evidence type="ECO:0000256" key="15">
    <source>
        <dbReference type="RuleBase" id="RU000492"/>
    </source>
</evidence>
<dbReference type="PROSITE" id="PS51194">
    <property type="entry name" value="HELICASE_CTER"/>
    <property type="match status" value="1"/>
</dbReference>
<dbReference type="Pfam" id="PF00270">
    <property type="entry name" value="DEAD"/>
    <property type="match status" value="1"/>
</dbReference>
<dbReference type="PROSITE" id="PS00039">
    <property type="entry name" value="DEAD_ATP_HELICASE"/>
    <property type="match status" value="1"/>
</dbReference>
<dbReference type="Gene3D" id="3.40.50.300">
    <property type="entry name" value="P-loop containing nucleotide triphosphate hydrolases"/>
    <property type="match status" value="2"/>
</dbReference>
<feature type="compositionally biased region" description="Gly residues" evidence="16">
    <location>
        <begin position="618"/>
        <end position="633"/>
    </location>
</feature>
<keyword evidence="8" id="KW-0648">Protein biosynthesis</keyword>
<evidence type="ECO:0000313" key="20">
    <source>
        <dbReference type="EMBL" id="KAF2842711.1"/>
    </source>
</evidence>
<dbReference type="PROSITE" id="PS51195">
    <property type="entry name" value="Q_MOTIF"/>
    <property type="match status" value="1"/>
</dbReference>
<dbReference type="EC" id="3.6.4.13" evidence="1"/>
<name>A0A9P4VRA0_9PEZI</name>
<dbReference type="InterPro" id="IPR014014">
    <property type="entry name" value="RNA_helicase_DEAD_Q_motif"/>
</dbReference>
<feature type="domain" description="Helicase ATP-binding" evidence="17">
    <location>
        <begin position="223"/>
        <end position="416"/>
    </location>
</feature>
<keyword evidence="2" id="KW-0396">Initiation factor</keyword>
<evidence type="ECO:0000256" key="12">
    <source>
        <dbReference type="ARBA" id="ARBA00025161"/>
    </source>
</evidence>
<evidence type="ECO:0000256" key="1">
    <source>
        <dbReference type="ARBA" id="ARBA00012552"/>
    </source>
</evidence>
<feature type="short sequence motif" description="Q motif" evidence="14">
    <location>
        <begin position="192"/>
        <end position="220"/>
    </location>
</feature>
<evidence type="ECO:0000256" key="8">
    <source>
        <dbReference type="ARBA" id="ARBA00022917"/>
    </source>
</evidence>
<keyword evidence="4 15" id="KW-0378">Hydrolase</keyword>
<dbReference type="OrthoDB" id="196131at2759"/>
<evidence type="ECO:0000313" key="21">
    <source>
        <dbReference type="Proteomes" id="UP000799429"/>
    </source>
</evidence>
<dbReference type="GO" id="GO:0016787">
    <property type="term" value="F:hydrolase activity"/>
    <property type="evidence" value="ECO:0007669"/>
    <property type="project" value="UniProtKB-KW"/>
</dbReference>
<feature type="compositionally biased region" description="Pro residues" evidence="16">
    <location>
        <begin position="40"/>
        <end position="49"/>
    </location>
</feature>
<dbReference type="PANTHER" id="PTHR47958">
    <property type="entry name" value="ATP-DEPENDENT RNA HELICASE DBP3"/>
    <property type="match status" value="1"/>
</dbReference>
<dbReference type="EMBL" id="MU006089">
    <property type="protein sequence ID" value="KAF2842711.1"/>
    <property type="molecule type" value="Genomic_DNA"/>
</dbReference>
<dbReference type="InterPro" id="IPR000629">
    <property type="entry name" value="RNA-helicase_DEAD-box_CS"/>
</dbReference>
<dbReference type="FunFam" id="3.40.50.300:FF:000008">
    <property type="entry name" value="ATP-dependent RNA helicase RhlB"/>
    <property type="match status" value="1"/>
</dbReference>
<evidence type="ECO:0000256" key="3">
    <source>
        <dbReference type="ARBA" id="ARBA00022741"/>
    </source>
</evidence>
<dbReference type="GO" id="GO:0005524">
    <property type="term" value="F:ATP binding"/>
    <property type="evidence" value="ECO:0007669"/>
    <property type="project" value="UniProtKB-KW"/>
</dbReference>
<evidence type="ECO:0000256" key="11">
    <source>
        <dbReference type="ARBA" id="ARBA00024405"/>
    </source>
</evidence>
<evidence type="ECO:0000256" key="14">
    <source>
        <dbReference type="PROSITE-ProRule" id="PRU00552"/>
    </source>
</evidence>
<keyword evidence="21" id="KW-1185">Reference proteome</keyword>
<evidence type="ECO:0000259" key="18">
    <source>
        <dbReference type="PROSITE" id="PS51194"/>
    </source>
</evidence>
<keyword evidence="7" id="KW-0694">RNA-binding</keyword>
<evidence type="ECO:0000256" key="10">
    <source>
        <dbReference type="ARBA" id="ARBA00024397"/>
    </source>
</evidence>
<comment type="function">
    <text evidence="12">ATP-binding RNA helicase involved in translation initiation. Remodels RNA in response to ADP and ATP concentrations by facilitating disruption, but also formation of RNA duplexes.</text>
</comment>
<reference evidence="20" key="1">
    <citation type="journal article" date="2020" name="Stud. Mycol.">
        <title>101 Dothideomycetes genomes: a test case for predicting lifestyles and emergence of pathogens.</title>
        <authorList>
            <person name="Haridas S."/>
            <person name="Albert R."/>
            <person name="Binder M."/>
            <person name="Bloem J."/>
            <person name="Labutti K."/>
            <person name="Salamov A."/>
            <person name="Andreopoulos B."/>
            <person name="Baker S."/>
            <person name="Barry K."/>
            <person name="Bills G."/>
            <person name="Bluhm B."/>
            <person name="Cannon C."/>
            <person name="Castanera R."/>
            <person name="Culley D."/>
            <person name="Daum C."/>
            <person name="Ezra D."/>
            <person name="Gonzalez J."/>
            <person name="Henrissat B."/>
            <person name="Kuo A."/>
            <person name="Liang C."/>
            <person name="Lipzen A."/>
            <person name="Lutzoni F."/>
            <person name="Magnuson J."/>
            <person name="Mondo S."/>
            <person name="Nolan M."/>
            <person name="Ohm R."/>
            <person name="Pangilinan J."/>
            <person name="Park H.-J."/>
            <person name="Ramirez L."/>
            <person name="Alfaro M."/>
            <person name="Sun H."/>
            <person name="Tritt A."/>
            <person name="Yoshinaga Y."/>
            <person name="Zwiers L.-H."/>
            <person name="Turgeon B."/>
            <person name="Goodwin S."/>
            <person name="Spatafora J."/>
            <person name="Crous P."/>
            <person name="Grigoriev I."/>
        </authorList>
    </citation>
    <scope>NUCLEOTIDE SEQUENCE</scope>
    <source>
        <strain evidence="20">CBS 101060</strain>
    </source>
</reference>
<feature type="region of interest" description="Disordered" evidence="16">
    <location>
        <begin position="590"/>
        <end position="633"/>
    </location>
</feature>
<dbReference type="SUPFAM" id="SSF52540">
    <property type="entry name" value="P-loop containing nucleoside triphosphate hydrolases"/>
    <property type="match status" value="1"/>
</dbReference>
<evidence type="ECO:0000256" key="4">
    <source>
        <dbReference type="ARBA" id="ARBA00022801"/>
    </source>
</evidence>
<evidence type="ECO:0000256" key="6">
    <source>
        <dbReference type="ARBA" id="ARBA00022840"/>
    </source>
</evidence>
<feature type="domain" description="Helicase C-terminal" evidence="18">
    <location>
        <begin position="427"/>
        <end position="587"/>
    </location>
</feature>
<evidence type="ECO:0000256" key="7">
    <source>
        <dbReference type="ARBA" id="ARBA00022884"/>
    </source>
</evidence>
<proteinExistence type="inferred from homology"/>
<dbReference type="InterPro" id="IPR044763">
    <property type="entry name" value="Ded1/Dbp1_DEADc"/>
</dbReference>
<dbReference type="SMART" id="SM00490">
    <property type="entry name" value="HELICc"/>
    <property type="match status" value="1"/>
</dbReference>
<evidence type="ECO:0000259" key="17">
    <source>
        <dbReference type="PROSITE" id="PS51192"/>
    </source>
</evidence>
<organism evidence="20 21">
    <name type="scientific">Patellaria atrata CBS 101060</name>
    <dbReference type="NCBI Taxonomy" id="1346257"/>
    <lineage>
        <taxon>Eukaryota</taxon>
        <taxon>Fungi</taxon>
        <taxon>Dikarya</taxon>
        <taxon>Ascomycota</taxon>
        <taxon>Pezizomycotina</taxon>
        <taxon>Dothideomycetes</taxon>
        <taxon>Dothideomycetes incertae sedis</taxon>
        <taxon>Patellariales</taxon>
        <taxon>Patellariaceae</taxon>
        <taxon>Patellaria</taxon>
    </lineage>
</organism>
<comment type="similarity">
    <text evidence="9">Belongs to the DEAD box helicase family. DDX3/DED1 subfamily.</text>
</comment>
<dbReference type="AlphaFoldDB" id="A0A9P4VRA0"/>
<accession>A0A9P4VRA0</accession>
<dbReference type="InterPro" id="IPR011545">
    <property type="entry name" value="DEAD/DEAH_box_helicase_dom"/>
</dbReference>